<gene>
    <name evidence="1" type="ORF">Vadar_000127</name>
</gene>
<dbReference type="Proteomes" id="UP000828048">
    <property type="component" value="Chromosome 10"/>
</dbReference>
<accession>A0ACB7XFF6</accession>
<protein>
    <submittedName>
        <fullName evidence="1">Uncharacterized protein</fullName>
    </submittedName>
</protein>
<reference evidence="1 2" key="1">
    <citation type="journal article" date="2021" name="Hortic Res">
        <title>High-quality reference genome and annotation aids understanding of berry development for evergreen blueberry (Vaccinium darrowii).</title>
        <authorList>
            <person name="Yu J."/>
            <person name="Hulse-Kemp A.M."/>
            <person name="Babiker E."/>
            <person name="Staton M."/>
        </authorList>
    </citation>
    <scope>NUCLEOTIDE SEQUENCE [LARGE SCALE GENOMIC DNA]</scope>
    <source>
        <strain evidence="2">cv. NJ 8807/NJ 8810</strain>
        <tissue evidence="1">Young leaf</tissue>
    </source>
</reference>
<organism evidence="1 2">
    <name type="scientific">Vaccinium darrowii</name>
    <dbReference type="NCBI Taxonomy" id="229202"/>
    <lineage>
        <taxon>Eukaryota</taxon>
        <taxon>Viridiplantae</taxon>
        <taxon>Streptophyta</taxon>
        <taxon>Embryophyta</taxon>
        <taxon>Tracheophyta</taxon>
        <taxon>Spermatophyta</taxon>
        <taxon>Magnoliopsida</taxon>
        <taxon>eudicotyledons</taxon>
        <taxon>Gunneridae</taxon>
        <taxon>Pentapetalae</taxon>
        <taxon>asterids</taxon>
        <taxon>Ericales</taxon>
        <taxon>Ericaceae</taxon>
        <taxon>Vaccinioideae</taxon>
        <taxon>Vaccinieae</taxon>
        <taxon>Vaccinium</taxon>
    </lineage>
</organism>
<name>A0ACB7XFF6_9ERIC</name>
<evidence type="ECO:0000313" key="2">
    <source>
        <dbReference type="Proteomes" id="UP000828048"/>
    </source>
</evidence>
<sequence length="190" mass="20495">MAEDPAEIRDDASEEEMEQAVHEESFVGTNDCYTPRFANGDFVFGGGSFIDLSGGGSPSANPSTPTSNANATTPNASVANPPPAKKVKKMSKAEAKQAALTDAFVSYLAENKEVMVKLVDVVGFDKKMSDKRGGVFGHLEKLNLNVDDILTANAKILANDKRVEEFYSVPEHYRQHWVGMLLEGKLGPTA</sequence>
<dbReference type="EMBL" id="CM037160">
    <property type="protein sequence ID" value="KAH7839131.1"/>
    <property type="molecule type" value="Genomic_DNA"/>
</dbReference>
<proteinExistence type="predicted"/>
<evidence type="ECO:0000313" key="1">
    <source>
        <dbReference type="EMBL" id="KAH7839131.1"/>
    </source>
</evidence>
<comment type="caution">
    <text evidence="1">The sequence shown here is derived from an EMBL/GenBank/DDBJ whole genome shotgun (WGS) entry which is preliminary data.</text>
</comment>
<keyword evidence="2" id="KW-1185">Reference proteome</keyword>